<reference evidence="2 3" key="1">
    <citation type="submission" date="2019-10" db="EMBL/GenBank/DDBJ databases">
        <title>Nocardia macrotermitis sp. nov. and Nocardia aurantia sp. nov., isolated from the gut of fungus growing-termite Macrotermes natalensis.</title>
        <authorList>
            <person name="Benndorf R."/>
            <person name="Schwitalla J."/>
            <person name="Martin K."/>
            <person name="De Beer W."/>
            <person name="Kaster A.-K."/>
            <person name="Vollmers J."/>
            <person name="Poulsen M."/>
            <person name="Beemelmanns C."/>
        </authorList>
    </citation>
    <scope>NUCLEOTIDE SEQUENCE [LARGE SCALE GENOMIC DNA]</scope>
    <source>
        <strain evidence="2 3">RB56</strain>
    </source>
</reference>
<dbReference type="Gene3D" id="1.10.3680.10">
    <property type="entry name" value="TerB-like"/>
    <property type="match status" value="1"/>
</dbReference>
<dbReference type="InterPro" id="IPR029024">
    <property type="entry name" value="TerB-like"/>
</dbReference>
<dbReference type="EMBL" id="WEGI01000002">
    <property type="protein sequence ID" value="MQY25434.1"/>
    <property type="molecule type" value="Genomic_DNA"/>
</dbReference>
<gene>
    <name evidence="2" type="ORF">NRB56_09910</name>
</gene>
<evidence type="ECO:0000313" key="2">
    <source>
        <dbReference type="EMBL" id="MQY25434.1"/>
    </source>
</evidence>
<organism evidence="2 3">
    <name type="scientific">Nocardia aurantia</name>
    <dbReference type="NCBI Taxonomy" id="2585199"/>
    <lineage>
        <taxon>Bacteria</taxon>
        <taxon>Bacillati</taxon>
        <taxon>Actinomycetota</taxon>
        <taxon>Actinomycetes</taxon>
        <taxon>Mycobacteriales</taxon>
        <taxon>Nocardiaceae</taxon>
        <taxon>Nocardia</taxon>
    </lineage>
</organism>
<comment type="caution">
    <text evidence="2">The sequence shown here is derived from an EMBL/GenBank/DDBJ whole genome shotgun (WGS) entry which is preliminary data.</text>
</comment>
<evidence type="ECO:0000313" key="3">
    <source>
        <dbReference type="Proteomes" id="UP000431401"/>
    </source>
</evidence>
<evidence type="ECO:0000259" key="1">
    <source>
        <dbReference type="Pfam" id="PF05099"/>
    </source>
</evidence>
<dbReference type="SUPFAM" id="SSF158682">
    <property type="entry name" value="TerB-like"/>
    <property type="match status" value="1"/>
</dbReference>
<proteinExistence type="predicted"/>
<feature type="domain" description="Co-chaperone DjlA N-terminal" evidence="1">
    <location>
        <begin position="28"/>
        <end position="145"/>
    </location>
</feature>
<protein>
    <recommendedName>
        <fullName evidence="1">Co-chaperone DjlA N-terminal domain-containing protein</fullName>
    </recommendedName>
</protein>
<accession>A0A7K0DKV9</accession>
<sequence>MPTEDAGTDPDISPAQASNLMQDNSFRDAVLGVCALVSSADGVGDPDQRSRVADRLGTAPVLHHFPPRELRNLFEDNWHRLVLDPAFGRAYVYQEVAKASAQPVAARAAVRVGREIAAPGGDVGVRGVAALRECCRVLRLTPAEFGL</sequence>
<dbReference type="RefSeq" id="WP_153339286.1">
    <property type="nucleotide sequence ID" value="NZ_WEGI01000002.1"/>
</dbReference>
<keyword evidence="3" id="KW-1185">Reference proteome</keyword>
<dbReference type="CDD" id="cd07176">
    <property type="entry name" value="terB"/>
    <property type="match status" value="1"/>
</dbReference>
<dbReference type="Proteomes" id="UP000431401">
    <property type="component" value="Unassembled WGS sequence"/>
</dbReference>
<dbReference type="InterPro" id="IPR007791">
    <property type="entry name" value="DjlA_N"/>
</dbReference>
<dbReference type="Pfam" id="PF05099">
    <property type="entry name" value="TerB"/>
    <property type="match status" value="1"/>
</dbReference>
<dbReference type="OrthoDB" id="6543050at2"/>
<name>A0A7K0DKV9_9NOCA</name>
<dbReference type="AlphaFoldDB" id="A0A7K0DKV9"/>